<name>A0A226EEA3_FOLCA</name>
<evidence type="ECO:0000313" key="3">
    <source>
        <dbReference type="Proteomes" id="UP000198287"/>
    </source>
</evidence>
<accession>A0A226EEA3</accession>
<keyword evidence="1" id="KW-0812">Transmembrane</keyword>
<comment type="caution">
    <text evidence="2">The sequence shown here is derived from an EMBL/GenBank/DDBJ whole genome shotgun (WGS) entry which is preliminary data.</text>
</comment>
<dbReference type="EMBL" id="LNIX01000004">
    <property type="protein sequence ID" value="OXA55862.1"/>
    <property type="molecule type" value="Genomic_DNA"/>
</dbReference>
<feature type="transmembrane region" description="Helical" evidence="1">
    <location>
        <begin position="58"/>
        <end position="76"/>
    </location>
</feature>
<sequence length="127" mass="14797">MKFNPSTQIFVGTPKLRKLQLYGCLLVTLQMIINFWQTHKIYTEYPGGSHNPDFHICFAFTFITVFALFPLWLVYFKQEEMKNGFNRVLKYSVQFQEGVEALLSPYPDGIHVKSSSEEEPPPWDSVL</sequence>
<keyword evidence="1" id="KW-0472">Membrane</keyword>
<evidence type="ECO:0000256" key="1">
    <source>
        <dbReference type="SAM" id="Phobius"/>
    </source>
</evidence>
<dbReference type="AlphaFoldDB" id="A0A226EEA3"/>
<evidence type="ECO:0000313" key="2">
    <source>
        <dbReference type="EMBL" id="OXA55862.1"/>
    </source>
</evidence>
<feature type="transmembrane region" description="Helical" evidence="1">
    <location>
        <begin position="21"/>
        <end position="38"/>
    </location>
</feature>
<proteinExistence type="predicted"/>
<organism evidence="2 3">
    <name type="scientific">Folsomia candida</name>
    <name type="common">Springtail</name>
    <dbReference type="NCBI Taxonomy" id="158441"/>
    <lineage>
        <taxon>Eukaryota</taxon>
        <taxon>Metazoa</taxon>
        <taxon>Ecdysozoa</taxon>
        <taxon>Arthropoda</taxon>
        <taxon>Hexapoda</taxon>
        <taxon>Collembola</taxon>
        <taxon>Entomobryomorpha</taxon>
        <taxon>Isotomoidea</taxon>
        <taxon>Isotomidae</taxon>
        <taxon>Proisotominae</taxon>
        <taxon>Folsomia</taxon>
    </lineage>
</organism>
<reference evidence="2 3" key="1">
    <citation type="submission" date="2015-12" db="EMBL/GenBank/DDBJ databases">
        <title>The genome of Folsomia candida.</title>
        <authorList>
            <person name="Faddeeva A."/>
            <person name="Derks M.F."/>
            <person name="Anvar Y."/>
            <person name="Smit S."/>
            <person name="Van Straalen N."/>
            <person name="Roelofs D."/>
        </authorList>
    </citation>
    <scope>NUCLEOTIDE SEQUENCE [LARGE SCALE GENOMIC DNA]</scope>
    <source>
        <strain evidence="2 3">VU population</strain>
        <tissue evidence="2">Whole body</tissue>
    </source>
</reference>
<protein>
    <submittedName>
        <fullName evidence="2">Uncharacterized protein</fullName>
    </submittedName>
</protein>
<dbReference type="Proteomes" id="UP000198287">
    <property type="component" value="Unassembled WGS sequence"/>
</dbReference>
<keyword evidence="1" id="KW-1133">Transmembrane helix</keyword>
<gene>
    <name evidence="2" type="ORF">Fcan01_08898</name>
</gene>
<keyword evidence="3" id="KW-1185">Reference proteome</keyword>